<dbReference type="AlphaFoldDB" id="A0A6A5S829"/>
<evidence type="ECO:0000259" key="2">
    <source>
        <dbReference type="PROSITE" id="PS00036"/>
    </source>
</evidence>
<feature type="non-terminal residue" evidence="3">
    <location>
        <position position="52"/>
    </location>
</feature>
<feature type="domain" description="BZIP" evidence="2">
    <location>
        <begin position="23"/>
        <end position="37"/>
    </location>
</feature>
<evidence type="ECO:0000256" key="1">
    <source>
        <dbReference type="SAM" id="MobiDB-lite"/>
    </source>
</evidence>
<dbReference type="PROSITE" id="PS00036">
    <property type="entry name" value="BZIP_BASIC"/>
    <property type="match status" value="1"/>
</dbReference>
<accession>A0A6A5S829</accession>
<dbReference type="Proteomes" id="UP000800038">
    <property type="component" value="Unassembled WGS sequence"/>
</dbReference>
<keyword evidence="4" id="KW-1185">Reference proteome</keyword>
<dbReference type="InterPro" id="IPR004827">
    <property type="entry name" value="bZIP"/>
</dbReference>
<feature type="non-terminal residue" evidence="3">
    <location>
        <position position="1"/>
    </location>
</feature>
<reference evidence="3" key="1">
    <citation type="journal article" date="2020" name="Stud. Mycol.">
        <title>101 Dothideomycetes genomes: a test case for predicting lifestyles and emergence of pathogens.</title>
        <authorList>
            <person name="Haridas S."/>
            <person name="Albert R."/>
            <person name="Binder M."/>
            <person name="Bloem J."/>
            <person name="Labutti K."/>
            <person name="Salamov A."/>
            <person name="Andreopoulos B."/>
            <person name="Baker S."/>
            <person name="Barry K."/>
            <person name="Bills G."/>
            <person name="Bluhm B."/>
            <person name="Cannon C."/>
            <person name="Castanera R."/>
            <person name="Culley D."/>
            <person name="Daum C."/>
            <person name="Ezra D."/>
            <person name="Gonzalez J."/>
            <person name="Henrissat B."/>
            <person name="Kuo A."/>
            <person name="Liang C."/>
            <person name="Lipzen A."/>
            <person name="Lutzoni F."/>
            <person name="Magnuson J."/>
            <person name="Mondo S."/>
            <person name="Nolan M."/>
            <person name="Ohm R."/>
            <person name="Pangilinan J."/>
            <person name="Park H.-J."/>
            <person name="Ramirez L."/>
            <person name="Alfaro M."/>
            <person name="Sun H."/>
            <person name="Tritt A."/>
            <person name="Yoshinaga Y."/>
            <person name="Zwiers L.-H."/>
            <person name="Turgeon B."/>
            <person name="Goodwin S."/>
            <person name="Spatafora J."/>
            <person name="Crous P."/>
            <person name="Grigoriev I."/>
        </authorList>
    </citation>
    <scope>NUCLEOTIDE SEQUENCE</scope>
    <source>
        <strain evidence="3">CBS 161.51</strain>
    </source>
</reference>
<feature type="region of interest" description="Disordered" evidence="1">
    <location>
        <begin position="19"/>
        <end position="40"/>
    </location>
</feature>
<evidence type="ECO:0000313" key="3">
    <source>
        <dbReference type="EMBL" id="KAF1935664.1"/>
    </source>
</evidence>
<name>A0A6A5S829_9PLEO</name>
<dbReference type="Gene3D" id="1.20.5.170">
    <property type="match status" value="1"/>
</dbReference>
<sequence length="52" mass="6140">KRGLSKASLQSIMKLTAAQLAQKRKRNQESQRKLRQKTKDQIDTLQRQVQYL</sequence>
<evidence type="ECO:0000313" key="4">
    <source>
        <dbReference type="Proteomes" id="UP000800038"/>
    </source>
</evidence>
<dbReference type="GO" id="GO:0003700">
    <property type="term" value="F:DNA-binding transcription factor activity"/>
    <property type="evidence" value="ECO:0007669"/>
    <property type="project" value="InterPro"/>
</dbReference>
<dbReference type="EMBL" id="ML976246">
    <property type="protein sequence ID" value="KAF1935664.1"/>
    <property type="molecule type" value="Genomic_DNA"/>
</dbReference>
<organism evidence="3 4">
    <name type="scientific">Clathrospora elynae</name>
    <dbReference type="NCBI Taxonomy" id="706981"/>
    <lineage>
        <taxon>Eukaryota</taxon>
        <taxon>Fungi</taxon>
        <taxon>Dikarya</taxon>
        <taxon>Ascomycota</taxon>
        <taxon>Pezizomycotina</taxon>
        <taxon>Dothideomycetes</taxon>
        <taxon>Pleosporomycetidae</taxon>
        <taxon>Pleosporales</taxon>
        <taxon>Diademaceae</taxon>
        <taxon>Clathrospora</taxon>
    </lineage>
</organism>
<protein>
    <recommendedName>
        <fullName evidence="2">BZIP domain-containing protein</fullName>
    </recommendedName>
</protein>
<dbReference type="OrthoDB" id="3535998at2759"/>
<gene>
    <name evidence="3" type="ORF">EJ02DRAFT_310626</name>
</gene>
<proteinExistence type="predicted"/>
<feature type="compositionally biased region" description="Basic and acidic residues" evidence="1">
    <location>
        <begin position="27"/>
        <end position="40"/>
    </location>
</feature>